<proteinExistence type="predicted"/>
<gene>
    <name evidence="2" type="ORF">SAMN02745704_01450</name>
</gene>
<dbReference type="PANTHER" id="PTHR43196">
    <property type="entry name" value="SULFATE ADENYLYLTRANSFERASE SUBUNIT 2"/>
    <property type="match status" value="1"/>
</dbReference>
<accession>A0A1T4WWP9</accession>
<reference evidence="2 3" key="1">
    <citation type="submission" date="2017-02" db="EMBL/GenBank/DDBJ databases">
        <authorList>
            <person name="Peterson S.W."/>
        </authorList>
    </citation>
    <scope>NUCLEOTIDE SEQUENCE [LARGE SCALE GENOMIC DNA]</scope>
    <source>
        <strain evidence="2 3">DSM 16080</strain>
    </source>
</reference>
<dbReference type="InterPro" id="IPR014729">
    <property type="entry name" value="Rossmann-like_a/b/a_fold"/>
</dbReference>
<sequence length="230" mass="25564">MAPLAEKIAAGIELLTALLDEHGPGRVAVAWTGGKDSTVALHLWRRVLADSVRPGTSLRARVVSVDTGLKFPEVVDFRDRWARQWDLNLVVARPEENLRAYPVAVDKVACCHDLKVRPLQRAVHEMGLRALITGLRRDEHPSRAGRKAQELRSCADGKGYVQCNPLLDWSEMDIWAYTTGREVPFCELYGRGYRSLGCVPCTAKSSVGERSGRDADKESHLDALRALGYF</sequence>
<keyword evidence="3" id="KW-1185">Reference proteome</keyword>
<dbReference type="OrthoDB" id="9772604at2"/>
<dbReference type="STRING" id="1121449.SAMN02745704_01450"/>
<evidence type="ECO:0000259" key="1">
    <source>
        <dbReference type="Pfam" id="PF01507"/>
    </source>
</evidence>
<protein>
    <submittedName>
        <fullName evidence="2">Phosphoadenosine phosphosulfate reductase</fullName>
    </submittedName>
</protein>
<evidence type="ECO:0000313" key="2">
    <source>
        <dbReference type="EMBL" id="SKA81792.1"/>
    </source>
</evidence>
<feature type="domain" description="Phosphoadenosine phosphosulphate reductase" evidence="1">
    <location>
        <begin position="27"/>
        <end position="203"/>
    </location>
</feature>
<name>A0A1T4WWP9_9BACT</name>
<dbReference type="RefSeq" id="WP_078717023.1">
    <property type="nucleotide sequence ID" value="NZ_FUYC01000005.1"/>
</dbReference>
<dbReference type="InterPro" id="IPR050128">
    <property type="entry name" value="Sulfate_adenylyltrnsfr_sub2"/>
</dbReference>
<dbReference type="EMBL" id="FUYC01000005">
    <property type="protein sequence ID" value="SKA81792.1"/>
    <property type="molecule type" value="Genomic_DNA"/>
</dbReference>
<dbReference type="InterPro" id="IPR002500">
    <property type="entry name" value="PAPS_reduct_dom"/>
</dbReference>
<dbReference type="SUPFAM" id="SSF52402">
    <property type="entry name" value="Adenine nucleotide alpha hydrolases-like"/>
    <property type="match status" value="1"/>
</dbReference>
<dbReference type="PANTHER" id="PTHR43196:SF1">
    <property type="entry name" value="SULFATE ADENYLYLTRANSFERASE SUBUNIT 2"/>
    <property type="match status" value="1"/>
</dbReference>
<dbReference type="GO" id="GO:0003824">
    <property type="term" value="F:catalytic activity"/>
    <property type="evidence" value="ECO:0007669"/>
    <property type="project" value="InterPro"/>
</dbReference>
<organism evidence="2 3">
    <name type="scientific">Paucidesulfovibrio gracilis DSM 16080</name>
    <dbReference type="NCBI Taxonomy" id="1121449"/>
    <lineage>
        <taxon>Bacteria</taxon>
        <taxon>Pseudomonadati</taxon>
        <taxon>Thermodesulfobacteriota</taxon>
        <taxon>Desulfovibrionia</taxon>
        <taxon>Desulfovibrionales</taxon>
        <taxon>Desulfovibrionaceae</taxon>
        <taxon>Paucidesulfovibrio</taxon>
    </lineage>
</organism>
<evidence type="ECO:0000313" key="3">
    <source>
        <dbReference type="Proteomes" id="UP000190027"/>
    </source>
</evidence>
<dbReference type="Gene3D" id="3.40.50.620">
    <property type="entry name" value="HUPs"/>
    <property type="match status" value="1"/>
</dbReference>
<dbReference type="AlphaFoldDB" id="A0A1T4WWP9"/>
<dbReference type="Pfam" id="PF01507">
    <property type="entry name" value="PAPS_reduct"/>
    <property type="match status" value="1"/>
</dbReference>
<dbReference type="Proteomes" id="UP000190027">
    <property type="component" value="Unassembled WGS sequence"/>
</dbReference>